<dbReference type="InterPro" id="IPR001810">
    <property type="entry name" value="F-box_dom"/>
</dbReference>
<evidence type="ECO:0000313" key="4">
    <source>
        <dbReference type="Proteomes" id="UP001172457"/>
    </source>
</evidence>
<dbReference type="PANTHER" id="PTHR31639">
    <property type="entry name" value="F-BOX PROTEIN-LIKE"/>
    <property type="match status" value="1"/>
</dbReference>
<sequence>MVMSSSVYLIALVLFEISVLIFLDFITEYCSWDRMSNLPQHLIGSILERLPIEDAVRTSILSKSWTHRWTTMTTLVFDEQFSKKYAKNTAFGHNGFIRIINHVLILHNGPISKLSLYIPRRHLDSFQEVYQMLLLISRKSVAELTLTNSDGCYELPSCISSCSKLKKLQLENFIIKPLLKFEGFSNLENLYLKNIDFGANSCGALVTLPQLRKLFLETCTNVYNFNIKANNLDTLVVDSCPDAMLLRLLDAPCLNMVGICFTKPLKDFVPVERMNLTRLLSNLPKVILLLMDGYFLKYLMSADEIPKWLPCAVDTLNHLYLGTFQFSDLDQVYAALCLLRNSPNLERLFMSQSLREPHVTDCDVEAASNHLESLDCLDKTLNRLQTVTIKSFEGSRPALLFTKLLLAYSPSLVKLTIESSGTSDAHQRLNIAMDVMRFPRASPKAELIFLNPKP</sequence>
<keyword evidence="4" id="KW-1185">Reference proteome</keyword>
<protein>
    <recommendedName>
        <fullName evidence="2">FBD domain-containing protein</fullName>
    </recommendedName>
</protein>
<feature type="domain" description="FBD" evidence="2">
    <location>
        <begin position="375"/>
        <end position="450"/>
    </location>
</feature>
<dbReference type="Proteomes" id="UP001172457">
    <property type="component" value="Chromosome 3"/>
</dbReference>
<dbReference type="EMBL" id="JARYMX010000003">
    <property type="protein sequence ID" value="KAJ9558783.1"/>
    <property type="molecule type" value="Genomic_DNA"/>
</dbReference>
<dbReference type="Pfam" id="PF00646">
    <property type="entry name" value="F-box"/>
    <property type="match status" value="1"/>
</dbReference>
<keyword evidence="1" id="KW-0812">Transmembrane</keyword>
<accession>A0AA38TKR1</accession>
<dbReference type="SUPFAM" id="SSF81383">
    <property type="entry name" value="F-box domain"/>
    <property type="match status" value="1"/>
</dbReference>
<evidence type="ECO:0000256" key="1">
    <source>
        <dbReference type="SAM" id="Phobius"/>
    </source>
</evidence>
<gene>
    <name evidence="3" type="ORF">OSB04_013397</name>
</gene>
<dbReference type="AlphaFoldDB" id="A0AA38TKR1"/>
<dbReference type="SUPFAM" id="SSF52047">
    <property type="entry name" value="RNI-like"/>
    <property type="match status" value="1"/>
</dbReference>
<evidence type="ECO:0000313" key="3">
    <source>
        <dbReference type="EMBL" id="KAJ9558783.1"/>
    </source>
</evidence>
<dbReference type="PANTHER" id="PTHR31639:SF333">
    <property type="entry name" value="F-BOX DOMAIN, FBD DOMAIN, LEUCINE-RICH REPEAT DOMAIN, L DOMAIN-LIKE PROTEIN-RELATED"/>
    <property type="match status" value="1"/>
</dbReference>
<organism evidence="3 4">
    <name type="scientific">Centaurea solstitialis</name>
    <name type="common">yellow star-thistle</name>
    <dbReference type="NCBI Taxonomy" id="347529"/>
    <lineage>
        <taxon>Eukaryota</taxon>
        <taxon>Viridiplantae</taxon>
        <taxon>Streptophyta</taxon>
        <taxon>Embryophyta</taxon>
        <taxon>Tracheophyta</taxon>
        <taxon>Spermatophyta</taxon>
        <taxon>Magnoliopsida</taxon>
        <taxon>eudicotyledons</taxon>
        <taxon>Gunneridae</taxon>
        <taxon>Pentapetalae</taxon>
        <taxon>asterids</taxon>
        <taxon>campanulids</taxon>
        <taxon>Asterales</taxon>
        <taxon>Asteraceae</taxon>
        <taxon>Carduoideae</taxon>
        <taxon>Cardueae</taxon>
        <taxon>Centaureinae</taxon>
        <taxon>Centaurea</taxon>
    </lineage>
</organism>
<keyword evidence="1" id="KW-0472">Membrane</keyword>
<name>A0AA38TKR1_9ASTR</name>
<evidence type="ECO:0000259" key="2">
    <source>
        <dbReference type="SMART" id="SM00579"/>
    </source>
</evidence>
<dbReference type="InterPro" id="IPR006566">
    <property type="entry name" value="FBD"/>
</dbReference>
<dbReference type="InterPro" id="IPR032675">
    <property type="entry name" value="LRR_dom_sf"/>
</dbReference>
<feature type="transmembrane region" description="Helical" evidence="1">
    <location>
        <begin position="6"/>
        <end position="26"/>
    </location>
</feature>
<keyword evidence="1" id="KW-1133">Transmembrane helix</keyword>
<dbReference type="Gene3D" id="3.80.10.10">
    <property type="entry name" value="Ribonuclease Inhibitor"/>
    <property type="match status" value="1"/>
</dbReference>
<dbReference type="SMART" id="SM00579">
    <property type="entry name" value="FBD"/>
    <property type="match status" value="1"/>
</dbReference>
<comment type="caution">
    <text evidence="3">The sequence shown here is derived from an EMBL/GenBank/DDBJ whole genome shotgun (WGS) entry which is preliminary data.</text>
</comment>
<dbReference type="InterPro" id="IPR036047">
    <property type="entry name" value="F-box-like_dom_sf"/>
</dbReference>
<proteinExistence type="predicted"/>
<reference evidence="3" key="1">
    <citation type="submission" date="2023-03" db="EMBL/GenBank/DDBJ databases">
        <title>Chromosome-scale reference genome and RAD-based genetic map of yellow starthistle (Centaurea solstitialis) reveal putative structural variation and QTLs associated with invader traits.</title>
        <authorList>
            <person name="Reatini B."/>
            <person name="Cang F.A."/>
            <person name="Jiang Q."/>
            <person name="Mckibben M.T.W."/>
            <person name="Barker M.S."/>
            <person name="Rieseberg L.H."/>
            <person name="Dlugosch K.M."/>
        </authorList>
    </citation>
    <scope>NUCLEOTIDE SEQUENCE</scope>
    <source>
        <strain evidence="3">CAN-66</strain>
        <tissue evidence="3">Leaf</tissue>
    </source>
</reference>